<feature type="domain" description="EF-hand" evidence="2">
    <location>
        <begin position="22"/>
        <end position="57"/>
    </location>
</feature>
<dbReference type="PROSITE" id="PS00018">
    <property type="entry name" value="EF_HAND_1"/>
    <property type="match status" value="2"/>
</dbReference>
<sequence length="127" mass="13292">MRYGKAACFAALALLAAPGVEAQESGVAAAFADADQNGDGALNVDEYVAHFVSLFGGVDADRDGRVSQADVPQVDPARFGAADANGDGYVSLGEAVAERMGLFFDIDSNRDGALSVEEIMVFERERN</sequence>
<accession>A0A1H3X107</accession>
<dbReference type="SUPFAM" id="SSF47473">
    <property type="entry name" value="EF-hand"/>
    <property type="match status" value="1"/>
</dbReference>
<dbReference type="InterPro" id="IPR011992">
    <property type="entry name" value="EF-hand-dom_pair"/>
</dbReference>
<dbReference type="InterPro" id="IPR018247">
    <property type="entry name" value="EF_Hand_1_Ca_BS"/>
</dbReference>
<evidence type="ECO:0000313" key="4">
    <source>
        <dbReference type="Proteomes" id="UP000198703"/>
    </source>
</evidence>
<dbReference type="RefSeq" id="WP_093248577.1">
    <property type="nucleotide sequence ID" value="NZ_FNQM01000002.1"/>
</dbReference>
<dbReference type="PROSITE" id="PS50222">
    <property type="entry name" value="EF_HAND_2"/>
    <property type="match status" value="1"/>
</dbReference>
<dbReference type="STRING" id="89524.SAMN05444370_102227"/>
<gene>
    <name evidence="3" type="ORF">SAMN05444370_102227</name>
</gene>
<feature type="signal peptide" evidence="1">
    <location>
        <begin position="1"/>
        <end position="22"/>
    </location>
</feature>
<keyword evidence="1" id="KW-0732">Signal</keyword>
<feature type="chain" id="PRO_5011690886" evidence="1">
    <location>
        <begin position="23"/>
        <end position="127"/>
    </location>
</feature>
<protein>
    <submittedName>
        <fullName evidence="3">EF hand</fullName>
    </submittedName>
</protein>
<proteinExistence type="predicted"/>
<evidence type="ECO:0000259" key="2">
    <source>
        <dbReference type="PROSITE" id="PS50222"/>
    </source>
</evidence>
<dbReference type="OrthoDB" id="5470953at2"/>
<dbReference type="Proteomes" id="UP000198703">
    <property type="component" value="Unassembled WGS sequence"/>
</dbReference>
<dbReference type="InterPro" id="IPR002048">
    <property type="entry name" value="EF_hand_dom"/>
</dbReference>
<dbReference type="AlphaFoldDB" id="A0A1H3X107"/>
<dbReference type="GO" id="GO:0005509">
    <property type="term" value="F:calcium ion binding"/>
    <property type="evidence" value="ECO:0007669"/>
    <property type="project" value="InterPro"/>
</dbReference>
<dbReference type="Pfam" id="PF13202">
    <property type="entry name" value="EF-hand_5"/>
    <property type="match status" value="3"/>
</dbReference>
<name>A0A1H3X107_9RHOB</name>
<reference evidence="3 4" key="1">
    <citation type="submission" date="2016-10" db="EMBL/GenBank/DDBJ databases">
        <authorList>
            <person name="de Groot N.N."/>
        </authorList>
    </citation>
    <scope>NUCLEOTIDE SEQUENCE [LARGE SCALE GENOMIC DNA]</scope>
    <source>
        <strain evidence="3 4">DSM 15345</strain>
    </source>
</reference>
<dbReference type="Gene3D" id="1.10.238.10">
    <property type="entry name" value="EF-hand"/>
    <property type="match status" value="2"/>
</dbReference>
<evidence type="ECO:0000256" key="1">
    <source>
        <dbReference type="SAM" id="SignalP"/>
    </source>
</evidence>
<dbReference type="EMBL" id="FNQM01000002">
    <property type="protein sequence ID" value="SDZ93076.1"/>
    <property type="molecule type" value="Genomic_DNA"/>
</dbReference>
<evidence type="ECO:0000313" key="3">
    <source>
        <dbReference type="EMBL" id="SDZ93076.1"/>
    </source>
</evidence>
<organism evidence="3 4">
    <name type="scientific">Rubrimonas cliftonensis</name>
    <dbReference type="NCBI Taxonomy" id="89524"/>
    <lineage>
        <taxon>Bacteria</taxon>
        <taxon>Pseudomonadati</taxon>
        <taxon>Pseudomonadota</taxon>
        <taxon>Alphaproteobacteria</taxon>
        <taxon>Rhodobacterales</taxon>
        <taxon>Paracoccaceae</taxon>
        <taxon>Rubrimonas</taxon>
    </lineage>
</organism>
<keyword evidence="4" id="KW-1185">Reference proteome</keyword>